<dbReference type="Pfam" id="PF07859">
    <property type="entry name" value="Abhydrolase_3"/>
    <property type="match status" value="1"/>
</dbReference>
<dbReference type="Proteomes" id="UP000054321">
    <property type="component" value="Unassembled WGS sequence"/>
</dbReference>
<dbReference type="HOGENOM" id="CLU_012494_11_0_1"/>
<dbReference type="PANTHER" id="PTHR48081">
    <property type="entry name" value="AB HYDROLASE SUPERFAMILY PROTEIN C4A8.06C"/>
    <property type="match status" value="1"/>
</dbReference>
<dbReference type="PANTHER" id="PTHR48081:SF11">
    <property type="entry name" value="ALPHA_BETA HYDROLASE FOLD-3 DOMAIN-CONTAINING PROTEIN-RELATED"/>
    <property type="match status" value="1"/>
</dbReference>
<dbReference type="OrthoDB" id="408631at2759"/>
<dbReference type="InterPro" id="IPR013094">
    <property type="entry name" value="AB_hydrolase_3"/>
</dbReference>
<feature type="domain" description="Alpha/beta hydrolase fold-3" evidence="2">
    <location>
        <begin position="56"/>
        <end position="285"/>
    </location>
</feature>
<dbReference type="GO" id="GO:0016787">
    <property type="term" value="F:hydrolase activity"/>
    <property type="evidence" value="ECO:0007669"/>
    <property type="project" value="UniProtKB-KW"/>
</dbReference>
<reference evidence="4" key="2">
    <citation type="submission" date="2015-01" db="EMBL/GenBank/DDBJ databases">
        <title>Evolutionary Origins and Diversification of the Mycorrhizal Mutualists.</title>
        <authorList>
            <consortium name="DOE Joint Genome Institute"/>
            <consortium name="Mycorrhizal Genomics Consortium"/>
            <person name="Kohler A."/>
            <person name="Kuo A."/>
            <person name="Nagy L.G."/>
            <person name="Floudas D."/>
            <person name="Copeland A."/>
            <person name="Barry K.W."/>
            <person name="Cichocki N."/>
            <person name="Veneault-Fourrey C."/>
            <person name="LaButti K."/>
            <person name="Lindquist E.A."/>
            <person name="Lipzen A."/>
            <person name="Lundell T."/>
            <person name="Morin E."/>
            <person name="Murat C."/>
            <person name="Riley R."/>
            <person name="Ohm R."/>
            <person name="Sun H."/>
            <person name="Tunlid A."/>
            <person name="Henrissat B."/>
            <person name="Grigoriev I.V."/>
            <person name="Hibbett D.S."/>
            <person name="Martin F."/>
        </authorList>
    </citation>
    <scope>NUCLEOTIDE SEQUENCE [LARGE SCALE GENOMIC DNA]</scope>
    <source>
        <strain evidence="4">Zn</strain>
    </source>
</reference>
<gene>
    <name evidence="3" type="ORF">OIDMADRAFT_137148</name>
</gene>
<dbReference type="AlphaFoldDB" id="A0A0C3GCM1"/>
<keyword evidence="1" id="KW-0378">Hydrolase</keyword>
<dbReference type="InterPro" id="IPR029058">
    <property type="entry name" value="AB_hydrolase_fold"/>
</dbReference>
<dbReference type="STRING" id="913774.A0A0C3GCM1"/>
<proteinExistence type="predicted"/>
<name>A0A0C3GCM1_OIDMZ</name>
<evidence type="ECO:0000256" key="1">
    <source>
        <dbReference type="ARBA" id="ARBA00022801"/>
    </source>
</evidence>
<dbReference type="EMBL" id="KN832892">
    <property type="protein sequence ID" value="KIM93915.1"/>
    <property type="molecule type" value="Genomic_DNA"/>
</dbReference>
<dbReference type="Gene3D" id="3.40.50.1820">
    <property type="entry name" value="alpha/beta hydrolase"/>
    <property type="match status" value="1"/>
</dbReference>
<feature type="non-terminal residue" evidence="3">
    <location>
        <position position="1"/>
    </location>
</feature>
<evidence type="ECO:0000313" key="4">
    <source>
        <dbReference type="Proteomes" id="UP000054321"/>
    </source>
</evidence>
<dbReference type="InParanoid" id="A0A0C3GCM1"/>
<organism evidence="3 4">
    <name type="scientific">Oidiodendron maius (strain Zn)</name>
    <dbReference type="NCBI Taxonomy" id="913774"/>
    <lineage>
        <taxon>Eukaryota</taxon>
        <taxon>Fungi</taxon>
        <taxon>Dikarya</taxon>
        <taxon>Ascomycota</taxon>
        <taxon>Pezizomycotina</taxon>
        <taxon>Leotiomycetes</taxon>
        <taxon>Leotiomycetes incertae sedis</taxon>
        <taxon>Myxotrichaceae</taxon>
        <taxon>Oidiodendron</taxon>
    </lineage>
</organism>
<accession>A0A0C3GCM1</accession>
<protein>
    <recommendedName>
        <fullName evidence="2">Alpha/beta hydrolase fold-3 domain-containing protein</fullName>
    </recommendedName>
</protein>
<keyword evidence="4" id="KW-1185">Reference proteome</keyword>
<reference evidence="3 4" key="1">
    <citation type="submission" date="2014-04" db="EMBL/GenBank/DDBJ databases">
        <authorList>
            <consortium name="DOE Joint Genome Institute"/>
            <person name="Kuo A."/>
            <person name="Martino E."/>
            <person name="Perotto S."/>
            <person name="Kohler A."/>
            <person name="Nagy L.G."/>
            <person name="Floudas D."/>
            <person name="Copeland A."/>
            <person name="Barry K.W."/>
            <person name="Cichocki N."/>
            <person name="Veneault-Fourrey C."/>
            <person name="LaButti K."/>
            <person name="Lindquist E.A."/>
            <person name="Lipzen A."/>
            <person name="Lundell T."/>
            <person name="Morin E."/>
            <person name="Murat C."/>
            <person name="Sun H."/>
            <person name="Tunlid A."/>
            <person name="Henrissat B."/>
            <person name="Grigoriev I.V."/>
            <person name="Hibbett D.S."/>
            <person name="Martin F."/>
            <person name="Nordberg H.P."/>
            <person name="Cantor M.N."/>
            <person name="Hua S.X."/>
        </authorList>
    </citation>
    <scope>NUCLEOTIDE SEQUENCE [LARGE SCALE GENOMIC DNA]</scope>
    <source>
        <strain evidence="3 4">Zn</strain>
    </source>
</reference>
<dbReference type="InterPro" id="IPR050300">
    <property type="entry name" value="GDXG_lipolytic_enzyme"/>
</dbReference>
<dbReference type="SUPFAM" id="SSF53474">
    <property type="entry name" value="alpha/beta-Hydrolases"/>
    <property type="match status" value="1"/>
</dbReference>
<evidence type="ECO:0000313" key="3">
    <source>
        <dbReference type="EMBL" id="KIM93915.1"/>
    </source>
</evidence>
<evidence type="ECO:0000259" key="2">
    <source>
        <dbReference type="Pfam" id="PF07859"/>
    </source>
</evidence>
<sequence>NNLIDRNATKALTSPRYRHLTAQLYKPITPLSFTGYWLCRGLSPVPILPRDCGIAIFYLHDGGYVAGHPADSFISLLDIAEAITKRGKSISIFSLDYTLATKSSFPKQVEETMGAYEHLVNDEGIDPAKIIVLGESAGGHLLLSFLTNLYLNLVEDSAAVPPPRGRKLPRPRSAVILSPWIDLCMSHPRARELEKTDFLGKDALDMYSKLLLRTTPPNTVRFYDNFGKKMMDRGSWKDILPEKTWISAGEREIVIEDVKAFVDGVRRDGGKIELEIMIGETHAWQTKYAFADQGKFLATSMAANTDGLVKSFDGVVDAILAGLDH</sequence>